<dbReference type="AlphaFoldDB" id="A0A1I1FMR1"/>
<dbReference type="InterPro" id="IPR017968">
    <property type="entry name" value="Acylphosphatase_CS"/>
</dbReference>
<proteinExistence type="inferred from homology"/>
<evidence type="ECO:0000259" key="8">
    <source>
        <dbReference type="PROSITE" id="PS51160"/>
    </source>
</evidence>
<dbReference type="PROSITE" id="PS51160">
    <property type="entry name" value="ACYLPHOSPHATASE_3"/>
    <property type="match status" value="1"/>
</dbReference>
<dbReference type="EC" id="3.6.1.7" evidence="2 5"/>
<dbReference type="SUPFAM" id="SSF54975">
    <property type="entry name" value="Acylphosphatase/BLUF domain-like"/>
    <property type="match status" value="1"/>
</dbReference>
<comment type="similarity">
    <text evidence="1 7">Belongs to the acylphosphatase family.</text>
</comment>
<keyword evidence="10" id="KW-1185">Reference proteome</keyword>
<dbReference type="OrthoDB" id="5295388at2"/>
<dbReference type="PROSITE" id="PS00150">
    <property type="entry name" value="ACYLPHOSPHATASE_1"/>
    <property type="match status" value="1"/>
</dbReference>
<evidence type="ECO:0000256" key="3">
    <source>
        <dbReference type="ARBA" id="ARBA00015991"/>
    </source>
</evidence>
<dbReference type="NCBIfam" id="NF011000">
    <property type="entry name" value="PRK14426.1"/>
    <property type="match status" value="1"/>
</dbReference>
<evidence type="ECO:0000256" key="7">
    <source>
        <dbReference type="RuleBase" id="RU004168"/>
    </source>
</evidence>
<reference evidence="10" key="1">
    <citation type="submission" date="2016-10" db="EMBL/GenBank/DDBJ databases">
        <authorList>
            <person name="Varghese N."/>
            <person name="Submissions S."/>
        </authorList>
    </citation>
    <scope>NUCLEOTIDE SEQUENCE [LARGE SCALE GENOMIC DNA]</scope>
    <source>
        <strain evidence="10">DSM 23439</strain>
    </source>
</reference>
<dbReference type="EMBL" id="FOLY01000001">
    <property type="protein sequence ID" value="SFB98393.1"/>
    <property type="molecule type" value="Genomic_DNA"/>
</dbReference>
<dbReference type="GO" id="GO:0003998">
    <property type="term" value="F:acylphosphatase activity"/>
    <property type="evidence" value="ECO:0007669"/>
    <property type="project" value="UniProtKB-EC"/>
</dbReference>
<dbReference type="InterPro" id="IPR001792">
    <property type="entry name" value="Acylphosphatase-like_dom"/>
</dbReference>
<dbReference type="Gene3D" id="3.30.70.100">
    <property type="match status" value="1"/>
</dbReference>
<sequence>MRYMQARITGHVQGVGFRQATVQRARELGVVGYARNRDDGSVEVGVAGSDEQVIALVEWLKTGPPASRVDHVASEAIAPQSWSDFQVR</sequence>
<evidence type="ECO:0000313" key="9">
    <source>
        <dbReference type="EMBL" id="SFB98393.1"/>
    </source>
</evidence>
<dbReference type="STRING" id="402385.SAMN05421848_0118"/>
<dbReference type="PROSITE" id="PS00151">
    <property type="entry name" value="ACYLPHOSPHATASE_2"/>
    <property type="match status" value="1"/>
</dbReference>
<name>A0A1I1FMR1_9GAMM</name>
<dbReference type="PRINTS" id="PR00112">
    <property type="entry name" value="ACYLPHPHTASE"/>
</dbReference>
<feature type="domain" description="Acylphosphatase-like" evidence="8">
    <location>
        <begin position="3"/>
        <end position="88"/>
    </location>
</feature>
<comment type="catalytic activity">
    <reaction evidence="4 5 6">
        <text>an acyl phosphate + H2O = a carboxylate + phosphate + H(+)</text>
        <dbReference type="Rhea" id="RHEA:14965"/>
        <dbReference type="ChEBI" id="CHEBI:15377"/>
        <dbReference type="ChEBI" id="CHEBI:15378"/>
        <dbReference type="ChEBI" id="CHEBI:29067"/>
        <dbReference type="ChEBI" id="CHEBI:43474"/>
        <dbReference type="ChEBI" id="CHEBI:59918"/>
        <dbReference type="EC" id="3.6.1.7"/>
    </reaction>
</comment>
<dbReference type="RefSeq" id="WP_090130737.1">
    <property type="nucleotide sequence ID" value="NZ_FOLY01000001.1"/>
</dbReference>
<feature type="active site" evidence="5">
    <location>
        <position position="18"/>
    </location>
</feature>
<dbReference type="Proteomes" id="UP000199046">
    <property type="component" value="Unassembled WGS sequence"/>
</dbReference>
<evidence type="ECO:0000256" key="6">
    <source>
        <dbReference type="RuleBase" id="RU000553"/>
    </source>
</evidence>
<organism evidence="9 10">
    <name type="scientific">Kushneria avicenniae</name>
    <dbReference type="NCBI Taxonomy" id="402385"/>
    <lineage>
        <taxon>Bacteria</taxon>
        <taxon>Pseudomonadati</taxon>
        <taxon>Pseudomonadota</taxon>
        <taxon>Gammaproteobacteria</taxon>
        <taxon>Oceanospirillales</taxon>
        <taxon>Halomonadaceae</taxon>
        <taxon>Kushneria</taxon>
    </lineage>
</organism>
<dbReference type="PANTHER" id="PTHR47268:SF4">
    <property type="entry name" value="ACYLPHOSPHATASE"/>
    <property type="match status" value="1"/>
</dbReference>
<evidence type="ECO:0000313" key="10">
    <source>
        <dbReference type="Proteomes" id="UP000199046"/>
    </source>
</evidence>
<dbReference type="InterPro" id="IPR020456">
    <property type="entry name" value="Acylphosphatase"/>
</dbReference>
<evidence type="ECO:0000256" key="5">
    <source>
        <dbReference type="PROSITE-ProRule" id="PRU00520"/>
    </source>
</evidence>
<accession>A0A1I1FMR1</accession>
<feature type="active site" evidence="5">
    <location>
        <position position="36"/>
    </location>
</feature>
<dbReference type="PANTHER" id="PTHR47268">
    <property type="entry name" value="ACYLPHOSPHATASE"/>
    <property type="match status" value="1"/>
</dbReference>
<dbReference type="Pfam" id="PF00708">
    <property type="entry name" value="Acylphosphatase"/>
    <property type="match status" value="1"/>
</dbReference>
<keyword evidence="5 6" id="KW-0378">Hydrolase</keyword>
<evidence type="ECO:0000256" key="4">
    <source>
        <dbReference type="ARBA" id="ARBA00047645"/>
    </source>
</evidence>
<gene>
    <name evidence="9" type="ORF">SAMN05421848_0118</name>
</gene>
<dbReference type="InterPro" id="IPR036046">
    <property type="entry name" value="Acylphosphatase-like_dom_sf"/>
</dbReference>
<protein>
    <recommendedName>
        <fullName evidence="3 5">Acylphosphatase</fullName>
        <ecNumber evidence="2 5">3.6.1.7</ecNumber>
    </recommendedName>
</protein>
<evidence type="ECO:0000256" key="1">
    <source>
        <dbReference type="ARBA" id="ARBA00005614"/>
    </source>
</evidence>
<evidence type="ECO:0000256" key="2">
    <source>
        <dbReference type="ARBA" id="ARBA00012150"/>
    </source>
</evidence>